<feature type="compositionally biased region" description="Polar residues" evidence="1">
    <location>
        <begin position="128"/>
        <end position="141"/>
    </location>
</feature>
<reference evidence="2 3" key="1">
    <citation type="journal article" date="2019" name="Nat. Ecol. Evol.">
        <title>Megaphylogeny resolves global patterns of mushroom evolution.</title>
        <authorList>
            <person name="Varga T."/>
            <person name="Krizsan K."/>
            <person name="Foldi C."/>
            <person name="Dima B."/>
            <person name="Sanchez-Garcia M."/>
            <person name="Sanchez-Ramirez S."/>
            <person name="Szollosi G.J."/>
            <person name="Szarkandi J.G."/>
            <person name="Papp V."/>
            <person name="Albert L."/>
            <person name="Andreopoulos W."/>
            <person name="Angelini C."/>
            <person name="Antonin V."/>
            <person name="Barry K.W."/>
            <person name="Bougher N.L."/>
            <person name="Buchanan P."/>
            <person name="Buyck B."/>
            <person name="Bense V."/>
            <person name="Catcheside P."/>
            <person name="Chovatia M."/>
            <person name="Cooper J."/>
            <person name="Damon W."/>
            <person name="Desjardin D."/>
            <person name="Finy P."/>
            <person name="Geml J."/>
            <person name="Haridas S."/>
            <person name="Hughes K."/>
            <person name="Justo A."/>
            <person name="Karasinski D."/>
            <person name="Kautmanova I."/>
            <person name="Kiss B."/>
            <person name="Kocsube S."/>
            <person name="Kotiranta H."/>
            <person name="LaButti K.M."/>
            <person name="Lechner B.E."/>
            <person name="Liimatainen K."/>
            <person name="Lipzen A."/>
            <person name="Lukacs Z."/>
            <person name="Mihaltcheva S."/>
            <person name="Morgado L.N."/>
            <person name="Niskanen T."/>
            <person name="Noordeloos M.E."/>
            <person name="Ohm R.A."/>
            <person name="Ortiz-Santana B."/>
            <person name="Ovrebo C."/>
            <person name="Racz N."/>
            <person name="Riley R."/>
            <person name="Savchenko A."/>
            <person name="Shiryaev A."/>
            <person name="Soop K."/>
            <person name="Spirin V."/>
            <person name="Szebenyi C."/>
            <person name="Tomsovsky M."/>
            <person name="Tulloss R.E."/>
            <person name="Uehling J."/>
            <person name="Grigoriev I.V."/>
            <person name="Vagvolgyi C."/>
            <person name="Papp T."/>
            <person name="Martin F.M."/>
            <person name="Miettinen O."/>
            <person name="Hibbett D.S."/>
            <person name="Nagy L.G."/>
        </authorList>
    </citation>
    <scope>NUCLEOTIDE SEQUENCE [LARGE SCALE GENOMIC DNA]</scope>
    <source>
        <strain evidence="2 3">CBS 962.96</strain>
    </source>
</reference>
<protein>
    <submittedName>
        <fullName evidence="2">Uncharacterized protein</fullName>
    </submittedName>
</protein>
<evidence type="ECO:0000256" key="1">
    <source>
        <dbReference type="SAM" id="MobiDB-lite"/>
    </source>
</evidence>
<evidence type="ECO:0000313" key="3">
    <source>
        <dbReference type="Proteomes" id="UP000297245"/>
    </source>
</evidence>
<feature type="compositionally biased region" description="Basic and acidic residues" evidence="1">
    <location>
        <begin position="350"/>
        <end position="363"/>
    </location>
</feature>
<feature type="region of interest" description="Disordered" evidence="1">
    <location>
        <begin position="350"/>
        <end position="391"/>
    </location>
</feature>
<accession>A0A4S8L4G2</accession>
<name>A0A4S8L4G2_DENBC</name>
<dbReference type="EMBL" id="ML179674">
    <property type="protein sequence ID" value="THU83271.1"/>
    <property type="molecule type" value="Genomic_DNA"/>
</dbReference>
<gene>
    <name evidence="2" type="ORF">K435DRAFT_807654</name>
</gene>
<dbReference type="AlphaFoldDB" id="A0A4S8L4G2"/>
<proteinExistence type="predicted"/>
<evidence type="ECO:0000313" key="2">
    <source>
        <dbReference type="EMBL" id="THU83271.1"/>
    </source>
</evidence>
<keyword evidence="3" id="KW-1185">Reference proteome</keyword>
<dbReference type="Proteomes" id="UP000297245">
    <property type="component" value="Unassembled WGS sequence"/>
</dbReference>
<sequence length="391" mass="43050">MSSLLSIRNIPVVNFHCDFRLTNTVLSLDFAQQYNLQNTDTIPLTILVNPSKALTFTVFAPTSQYCPTGTQLILSSDVQDAFLKSSALRHIEPALLPTSYSFRPLHRTYSTQSATDNHEKPGAAENPSIPNVTPSSVFPSCTPTPLNRQPQPGLNQQFHSLQVTPYFVRCSLVTISEDPDAPLSPKTQLFSMTALSSMASIPTAYFPFLKSVAFLHHIFSGECFVGSSEFSHSLGLGPFHAKKTKLQVSQALQRHARTYNPPQATIVALPSNFDKITIATLLNIVHRGGLEWWCRREHECGSEFEVVGNAAPAGPTLVIDDGDVADGEEAGHDGCQKEGWSRERWFMKRKGDARTGTKNDENIWRWTNGPQLDGPGPKNLLSAKLQTGTAR</sequence>
<organism evidence="2 3">
    <name type="scientific">Dendrothele bispora (strain CBS 962.96)</name>
    <dbReference type="NCBI Taxonomy" id="1314807"/>
    <lineage>
        <taxon>Eukaryota</taxon>
        <taxon>Fungi</taxon>
        <taxon>Dikarya</taxon>
        <taxon>Basidiomycota</taxon>
        <taxon>Agaricomycotina</taxon>
        <taxon>Agaricomycetes</taxon>
        <taxon>Agaricomycetidae</taxon>
        <taxon>Agaricales</taxon>
        <taxon>Agaricales incertae sedis</taxon>
        <taxon>Dendrothele</taxon>
    </lineage>
</organism>
<feature type="region of interest" description="Disordered" evidence="1">
    <location>
        <begin position="111"/>
        <end position="141"/>
    </location>
</feature>